<evidence type="ECO:0000256" key="2">
    <source>
        <dbReference type="ARBA" id="ARBA00008896"/>
    </source>
</evidence>
<dbReference type="GO" id="GO:0006520">
    <property type="term" value="P:amino acid metabolic process"/>
    <property type="evidence" value="ECO:0007669"/>
    <property type="project" value="InterPro"/>
</dbReference>
<keyword evidence="11" id="KW-1185">Reference proteome</keyword>
<feature type="binding site" evidence="7">
    <location>
        <position position="160"/>
    </location>
    <ligand>
        <name>carbamoyl phosphate</name>
        <dbReference type="ChEBI" id="CHEBI:58228"/>
    </ligand>
</feature>
<dbReference type="NCBIfam" id="NF002032">
    <property type="entry name" value="PRK00856.1"/>
    <property type="match status" value="1"/>
</dbReference>
<dbReference type="UniPathway" id="UPA00070">
    <property type="reaction ID" value="UER00116"/>
</dbReference>
<feature type="binding site" evidence="7">
    <location>
        <position position="163"/>
    </location>
    <ligand>
        <name>carbamoyl phosphate</name>
        <dbReference type="ChEBI" id="CHEBI:58228"/>
    </ligand>
</feature>
<dbReference type="PROSITE" id="PS00097">
    <property type="entry name" value="CARBAMOYLTRANSFERASE"/>
    <property type="match status" value="1"/>
</dbReference>
<sequence>MALSYKFSCCDLFLMSDSNEVTARIERWNRRHLLGLQQLDASEVELILDHAAYFKELQSTRVKLEHLNGCVVGNLFFEPSTRTKTSFSLAAKRLSADTIDWTATGSSVSKGETFIDTALTIESMGVDLMVIRHSSPGAPELLSKHLRAGILNAGDGTHEHPTQGLLDIFTIREQLHTLVGKTVTLVGDIKHSRVARSNIWGLKALGANVIVCGPPTLIPPEIERLGVEVAHRFDDVLERSDVINLLRVQFERQRGAFFPSIAEYAHLFGMNRSRLKQCRPDVLVLAPGPINRGVEITPDVADGKHSQILNQVTNGLFVRMACLHLLAQTQIREKGVE</sequence>
<dbReference type="EC" id="2.1.3.2" evidence="7"/>
<dbReference type="InterPro" id="IPR006130">
    <property type="entry name" value="Asp/Orn_carbamoylTrfase"/>
</dbReference>
<dbReference type="SUPFAM" id="SSF53671">
    <property type="entry name" value="Aspartate/ornithine carbamoyltransferase"/>
    <property type="match status" value="1"/>
</dbReference>
<accession>A0A5C5VND4</accession>
<dbReference type="GO" id="GO:0006207">
    <property type="term" value="P:'de novo' pyrimidine nucleobase biosynthetic process"/>
    <property type="evidence" value="ECO:0007669"/>
    <property type="project" value="InterPro"/>
</dbReference>
<feature type="binding site" evidence="7">
    <location>
        <position position="193"/>
    </location>
    <ligand>
        <name>L-aspartate</name>
        <dbReference type="ChEBI" id="CHEBI:29991"/>
    </ligand>
</feature>
<feature type="domain" description="Aspartate/ornithine carbamoyltransferase carbamoyl-P binding" evidence="9">
    <location>
        <begin position="31"/>
        <end position="173"/>
    </location>
</feature>
<dbReference type="InterPro" id="IPR036901">
    <property type="entry name" value="Asp/Orn_carbamoylTrfase_sf"/>
</dbReference>
<evidence type="ECO:0000259" key="9">
    <source>
        <dbReference type="Pfam" id="PF02729"/>
    </source>
</evidence>
<dbReference type="PANTHER" id="PTHR45753">
    <property type="entry name" value="ORNITHINE CARBAMOYLTRANSFERASE, MITOCHONDRIAL"/>
    <property type="match status" value="1"/>
</dbReference>
<organism evidence="10 11">
    <name type="scientific">Thalassoglobus neptunius</name>
    <dbReference type="NCBI Taxonomy" id="1938619"/>
    <lineage>
        <taxon>Bacteria</taxon>
        <taxon>Pseudomonadati</taxon>
        <taxon>Planctomycetota</taxon>
        <taxon>Planctomycetia</taxon>
        <taxon>Planctomycetales</taxon>
        <taxon>Planctomycetaceae</taxon>
        <taxon>Thalassoglobus</taxon>
    </lineage>
</organism>
<dbReference type="Pfam" id="PF00185">
    <property type="entry name" value="OTCace"/>
    <property type="match status" value="1"/>
</dbReference>
<feature type="domain" description="Aspartate/ornithine carbamoyltransferase Asp/Orn-binding" evidence="8">
    <location>
        <begin position="180"/>
        <end position="325"/>
    </location>
</feature>
<reference evidence="10 11" key="1">
    <citation type="submission" date="2019-02" db="EMBL/GenBank/DDBJ databases">
        <title>Deep-cultivation of Planctomycetes and their phenomic and genomic characterization uncovers novel biology.</title>
        <authorList>
            <person name="Wiegand S."/>
            <person name="Jogler M."/>
            <person name="Boedeker C."/>
            <person name="Pinto D."/>
            <person name="Vollmers J."/>
            <person name="Rivas-Marin E."/>
            <person name="Kohn T."/>
            <person name="Peeters S.H."/>
            <person name="Heuer A."/>
            <person name="Rast P."/>
            <person name="Oberbeckmann S."/>
            <person name="Bunk B."/>
            <person name="Jeske O."/>
            <person name="Meyerdierks A."/>
            <person name="Storesund J.E."/>
            <person name="Kallscheuer N."/>
            <person name="Luecker S."/>
            <person name="Lage O.M."/>
            <person name="Pohl T."/>
            <person name="Merkel B.J."/>
            <person name="Hornburger P."/>
            <person name="Mueller R.-W."/>
            <person name="Bruemmer F."/>
            <person name="Labrenz M."/>
            <person name="Spormann A.M."/>
            <person name="Op Den Camp H."/>
            <person name="Overmann J."/>
            <person name="Amann R."/>
            <person name="Jetten M.S.M."/>
            <person name="Mascher T."/>
            <person name="Medema M.H."/>
            <person name="Devos D.P."/>
            <person name="Kaster A.-K."/>
            <person name="Ovreas L."/>
            <person name="Rohde M."/>
            <person name="Galperin M.Y."/>
            <person name="Jogler C."/>
        </authorList>
    </citation>
    <scope>NUCLEOTIDE SEQUENCE [LARGE SCALE GENOMIC DNA]</scope>
    <source>
        <strain evidence="10 11">KOR42</strain>
    </source>
</reference>
<feature type="binding site" evidence="7">
    <location>
        <position position="83"/>
    </location>
    <ligand>
        <name>carbamoyl phosphate</name>
        <dbReference type="ChEBI" id="CHEBI:58228"/>
    </ligand>
</feature>
<dbReference type="InterPro" id="IPR002082">
    <property type="entry name" value="Asp_carbamoyltransf"/>
</dbReference>
<comment type="catalytic activity">
    <reaction evidence="6 7">
        <text>carbamoyl phosphate + L-aspartate = N-carbamoyl-L-aspartate + phosphate + H(+)</text>
        <dbReference type="Rhea" id="RHEA:20013"/>
        <dbReference type="ChEBI" id="CHEBI:15378"/>
        <dbReference type="ChEBI" id="CHEBI:29991"/>
        <dbReference type="ChEBI" id="CHEBI:32814"/>
        <dbReference type="ChEBI" id="CHEBI:43474"/>
        <dbReference type="ChEBI" id="CHEBI:58228"/>
        <dbReference type="EC" id="2.1.3.2"/>
    </reaction>
</comment>
<evidence type="ECO:0000256" key="5">
    <source>
        <dbReference type="ARBA" id="ARBA00043884"/>
    </source>
</evidence>
<evidence type="ECO:0000313" key="10">
    <source>
        <dbReference type="EMBL" id="TWT40134.1"/>
    </source>
</evidence>
<dbReference type="Gene3D" id="3.40.50.1370">
    <property type="entry name" value="Aspartate/ornithine carbamoyltransferase"/>
    <property type="match status" value="2"/>
</dbReference>
<feature type="binding site" evidence="7">
    <location>
        <position position="289"/>
    </location>
    <ligand>
        <name>carbamoyl phosphate</name>
        <dbReference type="ChEBI" id="CHEBI:58228"/>
    </ligand>
</feature>
<dbReference type="GO" id="GO:0016597">
    <property type="term" value="F:amino acid binding"/>
    <property type="evidence" value="ECO:0007669"/>
    <property type="project" value="InterPro"/>
</dbReference>
<keyword evidence="3 7" id="KW-0808">Transferase</keyword>
<dbReference type="PRINTS" id="PR00100">
    <property type="entry name" value="AOTCASE"/>
</dbReference>
<evidence type="ECO:0000256" key="6">
    <source>
        <dbReference type="ARBA" id="ARBA00048859"/>
    </source>
</evidence>
<keyword evidence="4 7" id="KW-0665">Pyrimidine biosynthesis</keyword>
<dbReference type="Proteomes" id="UP000317243">
    <property type="component" value="Unassembled WGS sequence"/>
</dbReference>
<comment type="subunit">
    <text evidence="7">Heterododecamer (2C3:3R2) of six catalytic PyrB chains organized as two trimers (C3), and six regulatory PyrI chains organized as three dimers (R2).</text>
</comment>
<comment type="function">
    <text evidence="5 7">Catalyzes the condensation of carbamoyl phosphate and aspartate to form carbamoyl aspartate and inorganic phosphate, the committed step in the de novo pyrimidine nucleotide biosynthesis pathway.</text>
</comment>
<feature type="binding site" evidence="7">
    <location>
        <position position="110"/>
    </location>
    <ligand>
        <name>L-aspartate</name>
        <dbReference type="ChEBI" id="CHEBI:29991"/>
    </ligand>
</feature>
<dbReference type="Pfam" id="PF02729">
    <property type="entry name" value="OTCace_N"/>
    <property type="match status" value="1"/>
</dbReference>
<dbReference type="PRINTS" id="PR00101">
    <property type="entry name" value="ATCASE"/>
</dbReference>
<evidence type="ECO:0000259" key="8">
    <source>
        <dbReference type="Pfam" id="PF00185"/>
    </source>
</evidence>
<dbReference type="InterPro" id="IPR006131">
    <property type="entry name" value="Asp_carbamoyltransf_Asp/Orn-bd"/>
</dbReference>
<proteinExistence type="inferred from homology"/>
<dbReference type="GO" id="GO:0044205">
    <property type="term" value="P:'de novo' UMP biosynthetic process"/>
    <property type="evidence" value="ECO:0007669"/>
    <property type="project" value="UniProtKB-UniRule"/>
</dbReference>
<comment type="similarity">
    <text evidence="2 7">Belongs to the aspartate/ornithine carbamoyltransferase superfamily. ATCase family.</text>
</comment>
<evidence type="ECO:0000256" key="3">
    <source>
        <dbReference type="ARBA" id="ARBA00022679"/>
    </source>
</evidence>
<protein>
    <recommendedName>
        <fullName evidence="7">Aspartate carbamoyltransferase</fullName>
        <ecNumber evidence="7">2.1.3.2</ecNumber>
    </recommendedName>
    <alternativeName>
        <fullName evidence="7">Aspartate transcarbamylase</fullName>
        <shortName evidence="7">ATCase</shortName>
    </alternativeName>
</protein>
<dbReference type="PANTHER" id="PTHR45753:SF6">
    <property type="entry name" value="ASPARTATE CARBAMOYLTRANSFERASE"/>
    <property type="match status" value="1"/>
</dbReference>
<feature type="binding site" evidence="7">
    <location>
        <position position="82"/>
    </location>
    <ligand>
        <name>carbamoyl phosphate</name>
        <dbReference type="ChEBI" id="CHEBI:58228"/>
    </ligand>
</feature>
<dbReference type="GO" id="GO:0004070">
    <property type="term" value="F:aspartate carbamoyltransferase activity"/>
    <property type="evidence" value="ECO:0007669"/>
    <property type="project" value="UniProtKB-UniRule"/>
</dbReference>
<comment type="caution">
    <text evidence="10">The sequence shown here is derived from an EMBL/GenBank/DDBJ whole genome shotgun (WGS) entry which is preliminary data.</text>
</comment>
<feature type="binding site" evidence="7">
    <location>
        <position position="132"/>
    </location>
    <ligand>
        <name>carbamoyl phosphate</name>
        <dbReference type="ChEBI" id="CHEBI:58228"/>
    </ligand>
</feature>
<dbReference type="NCBIfam" id="TIGR00670">
    <property type="entry name" value="asp_carb_tr"/>
    <property type="match status" value="1"/>
</dbReference>
<evidence type="ECO:0000256" key="4">
    <source>
        <dbReference type="ARBA" id="ARBA00022975"/>
    </source>
</evidence>
<dbReference type="FunFam" id="3.40.50.1370:FF:000007">
    <property type="entry name" value="Aspartate carbamoyltransferase"/>
    <property type="match status" value="1"/>
</dbReference>
<dbReference type="EMBL" id="SIHI01000054">
    <property type="protein sequence ID" value="TWT40134.1"/>
    <property type="molecule type" value="Genomic_DNA"/>
</dbReference>
<gene>
    <name evidence="7 10" type="primary">pyrB</name>
    <name evidence="10" type="ORF">KOR42_49820</name>
</gene>
<feature type="binding site" evidence="7">
    <location>
        <position position="288"/>
    </location>
    <ligand>
        <name>carbamoyl phosphate</name>
        <dbReference type="ChEBI" id="CHEBI:58228"/>
    </ligand>
</feature>
<dbReference type="GO" id="GO:0005829">
    <property type="term" value="C:cytosol"/>
    <property type="evidence" value="ECO:0007669"/>
    <property type="project" value="TreeGrafter"/>
</dbReference>
<evidence type="ECO:0000256" key="1">
    <source>
        <dbReference type="ARBA" id="ARBA00004852"/>
    </source>
</evidence>
<comment type="pathway">
    <text evidence="1 7">Pyrimidine metabolism; UMP biosynthesis via de novo pathway; (S)-dihydroorotate from bicarbonate: step 2/3.</text>
</comment>
<name>A0A5C5VND4_9PLAN</name>
<evidence type="ECO:0000313" key="11">
    <source>
        <dbReference type="Proteomes" id="UP000317243"/>
    </source>
</evidence>
<evidence type="ECO:0000256" key="7">
    <source>
        <dbReference type="HAMAP-Rule" id="MF_00001"/>
    </source>
</evidence>
<dbReference type="InterPro" id="IPR006132">
    <property type="entry name" value="Asp/Orn_carbamoyltranf_P-bd"/>
</dbReference>
<dbReference type="AlphaFoldDB" id="A0A5C5VND4"/>
<dbReference type="HAMAP" id="MF_00001">
    <property type="entry name" value="Asp_carb_tr"/>
    <property type="match status" value="1"/>
</dbReference>
<feature type="binding site" evidence="7">
    <location>
        <position position="247"/>
    </location>
    <ligand>
        <name>L-aspartate</name>
        <dbReference type="ChEBI" id="CHEBI:29991"/>
    </ligand>
</feature>